<dbReference type="InterPro" id="IPR016186">
    <property type="entry name" value="C-type_lectin-like/link_sf"/>
</dbReference>
<dbReference type="OrthoDB" id="5851104at2759"/>
<dbReference type="Pfam" id="PF00431">
    <property type="entry name" value="CUB"/>
    <property type="match status" value="1"/>
</dbReference>
<dbReference type="InterPro" id="IPR001304">
    <property type="entry name" value="C-type_lectin-like"/>
</dbReference>
<dbReference type="PROSITE" id="PS01180">
    <property type="entry name" value="CUB"/>
    <property type="match status" value="1"/>
</dbReference>
<accession>G0MCV2</accession>
<comment type="caution">
    <text evidence="2">Lacks conserved residue(s) required for the propagation of feature annotation.</text>
</comment>
<dbReference type="eggNOG" id="KOG4297">
    <property type="taxonomic scope" value="Eukaryota"/>
</dbReference>
<feature type="chain" id="PRO_5003403090" evidence="3">
    <location>
        <begin position="18"/>
        <end position="416"/>
    </location>
</feature>
<feature type="domain" description="C-type lectin" evidence="5">
    <location>
        <begin position="29"/>
        <end position="140"/>
    </location>
</feature>
<organism evidence="7">
    <name type="scientific">Caenorhabditis brenneri</name>
    <name type="common">Nematode worm</name>
    <dbReference type="NCBI Taxonomy" id="135651"/>
    <lineage>
        <taxon>Eukaryota</taxon>
        <taxon>Metazoa</taxon>
        <taxon>Ecdysozoa</taxon>
        <taxon>Nematoda</taxon>
        <taxon>Chromadorea</taxon>
        <taxon>Rhabditida</taxon>
        <taxon>Rhabditina</taxon>
        <taxon>Rhabditomorpha</taxon>
        <taxon>Rhabditoidea</taxon>
        <taxon>Rhabditidae</taxon>
        <taxon>Peloderinae</taxon>
        <taxon>Caenorhabditis</taxon>
    </lineage>
</organism>
<dbReference type="PROSITE" id="PS00615">
    <property type="entry name" value="C_TYPE_LECTIN_1"/>
    <property type="match status" value="1"/>
</dbReference>
<protein>
    <submittedName>
        <fullName evidence="6">Uncharacterized protein</fullName>
    </submittedName>
</protein>
<dbReference type="InterPro" id="IPR035914">
    <property type="entry name" value="Sperma_CUB_dom_sf"/>
</dbReference>
<dbReference type="CDD" id="cd00041">
    <property type="entry name" value="CUB"/>
    <property type="match status" value="1"/>
</dbReference>
<evidence type="ECO:0000313" key="7">
    <source>
        <dbReference type="Proteomes" id="UP000008068"/>
    </source>
</evidence>
<keyword evidence="1" id="KW-1015">Disulfide bond</keyword>
<evidence type="ECO:0000313" key="6">
    <source>
        <dbReference type="EMBL" id="EGT49736.1"/>
    </source>
</evidence>
<dbReference type="Proteomes" id="UP000008068">
    <property type="component" value="Unassembled WGS sequence"/>
</dbReference>
<sequence length="416" mass="45525">MRPFLLVIGAFLHFTSAATPVCTNGFTLVNDKCLRLFTSTVTHKVAERTCMNYGATLVTIKNAIDNRGIQTVTGTFSYTLWMGLYCFGNDVTKCLWDDASGDASLYSSFMSGYPQVQTGKCVFYSSQSSTMGKWYSSDCENTTRSFICELPTTYQDDCGNNYNGFCYTHNSAAPFITAQETCEASCGNLVSIHSANENRYLNSLFLQSGSGSILIGATRTSRNSYSWFDGSLWSYNNFDVTALQTGNCVAMSFGTSNNVSAGSWYTVDCGSSYGYMCKRPAGVQCPANPPPVTVTPVPSNPSYCNSTLLMAPGTITTPNYPRYYDNNVYCTYQLATLGAYNILLKFTSFVTEAKFDYVAVYDGDNFNSHLFGNYSGTPGPFSLVSTGNTMLVTFRSDKTNTFAGFSASFSSYVFHS</sequence>
<dbReference type="SMART" id="SM00034">
    <property type="entry name" value="CLECT"/>
    <property type="match status" value="2"/>
</dbReference>
<dbReference type="SUPFAM" id="SSF49854">
    <property type="entry name" value="Spermadhesin, CUB domain"/>
    <property type="match status" value="1"/>
</dbReference>
<dbReference type="HOGENOM" id="CLU_037161_0_0_1"/>
<dbReference type="SUPFAM" id="SSF56436">
    <property type="entry name" value="C-type lectin-like"/>
    <property type="match status" value="2"/>
</dbReference>
<dbReference type="Gene3D" id="3.10.100.10">
    <property type="entry name" value="Mannose-Binding Protein A, subunit A"/>
    <property type="match status" value="2"/>
</dbReference>
<evidence type="ECO:0000256" key="2">
    <source>
        <dbReference type="PROSITE-ProRule" id="PRU00059"/>
    </source>
</evidence>
<dbReference type="PANTHER" id="PTHR22991:SF44">
    <property type="entry name" value="C-TYPE LECTIN-RELATED"/>
    <property type="match status" value="1"/>
</dbReference>
<feature type="domain" description="C-type lectin" evidence="5">
    <location>
        <begin position="162"/>
        <end position="278"/>
    </location>
</feature>
<gene>
    <name evidence="6" type="ORF">CAEBREN_08581</name>
</gene>
<dbReference type="Gene3D" id="2.60.120.290">
    <property type="entry name" value="Spermadhesin, CUB domain"/>
    <property type="match status" value="1"/>
</dbReference>
<evidence type="ECO:0000259" key="4">
    <source>
        <dbReference type="PROSITE" id="PS01180"/>
    </source>
</evidence>
<dbReference type="SMART" id="SM00042">
    <property type="entry name" value="CUB"/>
    <property type="match status" value="1"/>
</dbReference>
<keyword evidence="3" id="KW-0732">Signal</keyword>
<dbReference type="InParanoid" id="G0MCV2"/>
<feature type="signal peptide" evidence="3">
    <location>
        <begin position="1"/>
        <end position="17"/>
    </location>
</feature>
<dbReference type="Pfam" id="PF00059">
    <property type="entry name" value="Lectin_C"/>
    <property type="match status" value="2"/>
</dbReference>
<dbReference type="InterPro" id="IPR000859">
    <property type="entry name" value="CUB_dom"/>
</dbReference>
<dbReference type="EMBL" id="GL379790">
    <property type="protein sequence ID" value="EGT49736.1"/>
    <property type="molecule type" value="Genomic_DNA"/>
</dbReference>
<dbReference type="AlphaFoldDB" id="G0MCV2"/>
<reference evidence="7" key="1">
    <citation type="submission" date="2011-07" db="EMBL/GenBank/DDBJ databases">
        <authorList>
            <consortium name="Caenorhabditis brenneri Sequencing and Analysis Consortium"/>
            <person name="Wilson R.K."/>
        </authorList>
    </citation>
    <scope>NUCLEOTIDE SEQUENCE [LARGE SCALE GENOMIC DNA]</scope>
    <source>
        <strain evidence="7">PB2801</strain>
    </source>
</reference>
<name>G0MCV2_CAEBE</name>
<dbReference type="InterPro" id="IPR016187">
    <property type="entry name" value="CTDL_fold"/>
</dbReference>
<evidence type="ECO:0000256" key="1">
    <source>
        <dbReference type="ARBA" id="ARBA00023157"/>
    </source>
</evidence>
<dbReference type="CDD" id="cd00037">
    <property type="entry name" value="CLECT"/>
    <property type="match status" value="2"/>
</dbReference>
<evidence type="ECO:0000259" key="5">
    <source>
        <dbReference type="PROSITE" id="PS50041"/>
    </source>
</evidence>
<keyword evidence="7" id="KW-1185">Reference proteome</keyword>
<proteinExistence type="predicted"/>
<dbReference type="InterPro" id="IPR050976">
    <property type="entry name" value="Snaclec"/>
</dbReference>
<dbReference type="PROSITE" id="PS50041">
    <property type="entry name" value="C_TYPE_LECTIN_2"/>
    <property type="match status" value="2"/>
</dbReference>
<evidence type="ECO:0000256" key="3">
    <source>
        <dbReference type="SAM" id="SignalP"/>
    </source>
</evidence>
<dbReference type="InterPro" id="IPR018378">
    <property type="entry name" value="C-type_lectin_CS"/>
</dbReference>
<dbReference type="FunFam" id="2.60.120.290:FF:000005">
    <property type="entry name" value="Procollagen C-endopeptidase enhancer 1"/>
    <property type="match status" value="1"/>
</dbReference>
<dbReference type="PANTHER" id="PTHR22991">
    <property type="entry name" value="PROTEIN CBG13490"/>
    <property type="match status" value="1"/>
</dbReference>
<feature type="domain" description="CUB" evidence="4">
    <location>
        <begin position="304"/>
        <end position="412"/>
    </location>
</feature>
<dbReference type="OMA" id="HTANENR"/>
<dbReference type="STRING" id="135651.G0MCV2"/>